<organism evidence="2 3">
    <name type="scientific">Candidatus Woesebacteria bacterium RIFCSPLOWO2_01_FULL_37_19</name>
    <dbReference type="NCBI Taxonomy" id="1802514"/>
    <lineage>
        <taxon>Bacteria</taxon>
        <taxon>Candidatus Woeseibacteriota</taxon>
    </lineage>
</organism>
<protein>
    <submittedName>
        <fullName evidence="2">Uncharacterized protein</fullName>
    </submittedName>
</protein>
<dbReference type="EMBL" id="MGHA01000055">
    <property type="protein sequence ID" value="OGM57724.1"/>
    <property type="molecule type" value="Genomic_DNA"/>
</dbReference>
<evidence type="ECO:0000256" key="1">
    <source>
        <dbReference type="SAM" id="Phobius"/>
    </source>
</evidence>
<feature type="transmembrane region" description="Helical" evidence="1">
    <location>
        <begin position="34"/>
        <end position="56"/>
    </location>
</feature>
<dbReference type="AlphaFoldDB" id="A0A1F8B143"/>
<dbReference type="Proteomes" id="UP000177501">
    <property type="component" value="Unassembled WGS sequence"/>
</dbReference>
<sequence>MTTNSKIRIKEEVDHDVSQKKQVSLVQGVFSHKYASFFVTLILMLFVFGSSFFIAYQSGKQKGTPPLEPSVGCLISGCNNEICQDANTEPAASICIYDPKYECFKSAKCERQEAGECAWTQTEELKSCLSKY</sequence>
<name>A0A1F8B143_9BACT</name>
<evidence type="ECO:0000313" key="3">
    <source>
        <dbReference type="Proteomes" id="UP000177501"/>
    </source>
</evidence>
<proteinExistence type="predicted"/>
<keyword evidence="1" id="KW-0472">Membrane</keyword>
<gene>
    <name evidence="2" type="ORF">A2955_05415</name>
</gene>
<dbReference type="STRING" id="1802514.A2955_05415"/>
<evidence type="ECO:0000313" key="2">
    <source>
        <dbReference type="EMBL" id="OGM57724.1"/>
    </source>
</evidence>
<keyword evidence="1" id="KW-0812">Transmembrane</keyword>
<comment type="caution">
    <text evidence="2">The sequence shown here is derived from an EMBL/GenBank/DDBJ whole genome shotgun (WGS) entry which is preliminary data.</text>
</comment>
<accession>A0A1F8B143</accession>
<keyword evidence="1" id="KW-1133">Transmembrane helix</keyword>
<reference evidence="2 3" key="1">
    <citation type="journal article" date="2016" name="Nat. Commun.">
        <title>Thousands of microbial genomes shed light on interconnected biogeochemical processes in an aquifer system.</title>
        <authorList>
            <person name="Anantharaman K."/>
            <person name="Brown C.T."/>
            <person name="Hug L.A."/>
            <person name="Sharon I."/>
            <person name="Castelle C.J."/>
            <person name="Probst A.J."/>
            <person name="Thomas B.C."/>
            <person name="Singh A."/>
            <person name="Wilkins M.J."/>
            <person name="Karaoz U."/>
            <person name="Brodie E.L."/>
            <person name="Williams K.H."/>
            <person name="Hubbard S.S."/>
            <person name="Banfield J.F."/>
        </authorList>
    </citation>
    <scope>NUCLEOTIDE SEQUENCE [LARGE SCALE GENOMIC DNA]</scope>
</reference>